<feature type="signal peptide" evidence="1">
    <location>
        <begin position="1"/>
        <end position="23"/>
    </location>
</feature>
<dbReference type="Gene3D" id="3.60.21.70">
    <property type="entry name" value="PhoD-like phosphatase"/>
    <property type="match status" value="1"/>
</dbReference>
<dbReference type="InterPro" id="IPR052900">
    <property type="entry name" value="Phospholipid_Metab_Enz"/>
</dbReference>
<dbReference type="InterPro" id="IPR032093">
    <property type="entry name" value="PhoD_N"/>
</dbReference>
<feature type="domain" description="Phospholipase D N-terminal" evidence="3">
    <location>
        <begin position="52"/>
        <end position="150"/>
    </location>
</feature>
<organism evidence="4 5">
    <name type="scientific">Planobispora siamensis</name>
    <dbReference type="NCBI Taxonomy" id="936338"/>
    <lineage>
        <taxon>Bacteria</taxon>
        <taxon>Bacillati</taxon>
        <taxon>Actinomycetota</taxon>
        <taxon>Actinomycetes</taxon>
        <taxon>Streptosporangiales</taxon>
        <taxon>Streptosporangiaceae</taxon>
        <taxon>Planobispora</taxon>
    </lineage>
</organism>
<dbReference type="AlphaFoldDB" id="A0A8J3SGY8"/>
<protein>
    <submittedName>
        <fullName evidence="4">Alkaline phosphatase</fullName>
    </submittedName>
</protein>
<feature type="chain" id="PRO_5039202847" evidence="1">
    <location>
        <begin position="24"/>
        <end position="549"/>
    </location>
</feature>
<evidence type="ECO:0000259" key="2">
    <source>
        <dbReference type="Pfam" id="PF09423"/>
    </source>
</evidence>
<dbReference type="Pfam" id="PF16655">
    <property type="entry name" value="PhoD_N"/>
    <property type="match status" value="1"/>
</dbReference>
<evidence type="ECO:0000313" key="5">
    <source>
        <dbReference type="Proteomes" id="UP000619788"/>
    </source>
</evidence>
<dbReference type="SUPFAM" id="SSF56300">
    <property type="entry name" value="Metallo-dependent phosphatases"/>
    <property type="match status" value="1"/>
</dbReference>
<keyword evidence="5" id="KW-1185">Reference proteome</keyword>
<keyword evidence="1" id="KW-0732">Signal</keyword>
<evidence type="ECO:0000313" key="4">
    <source>
        <dbReference type="EMBL" id="GIH94361.1"/>
    </source>
</evidence>
<dbReference type="InterPro" id="IPR029052">
    <property type="entry name" value="Metallo-depent_PP-like"/>
</dbReference>
<evidence type="ECO:0000259" key="3">
    <source>
        <dbReference type="Pfam" id="PF16655"/>
    </source>
</evidence>
<dbReference type="PANTHER" id="PTHR43606:SF2">
    <property type="entry name" value="ALKALINE PHOSPHATASE FAMILY PROTEIN (AFU_ORTHOLOGUE AFUA_5G03860)"/>
    <property type="match status" value="1"/>
</dbReference>
<comment type="caution">
    <text evidence="4">The sequence shown here is derived from an EMBL/GenBank/DDBJ whole genome shotgun (WGS) entry which is preliminary data.</text>
</comment>
<name>A0A8J3SGY8_9ACTN</name>
<proteinExistence type="predicted"/>
<dbReference type="RefSeq" id="WP_204066486.1">
    <property type="nucleotide sequence ID" value="NZ_BOOJ01000040.1"/>
</dbReference>
<evidence type="ECO:0000256" key="1">
    <source>
        <dbReference type="SAM" id="SignalP"/>
    </source>
</evidence>
<dbReference type="InterPro" id="IPR006311">
    <property type="entry name" value="TAT_signal"/>
</dbReference>
<dbReference type="PROSITE" id="PS51318">
    <property type="entry name" value="TAT"/>
    <property type="match status" value="1"/>
</dbReference>
<dbReference type="Gene3D" id="2.60.40.380">
    <property type="entry name" value="Purple acid phosphatase-like, N-terminal"/>
    <property type="match status" value="1"/>
</dbReference>
<sequence>MPLLTRRSFLVTGIAGLAGTATATGAVASAVTGFPVAAAVPASRLRTDPFTLGVASGDPGPGGFVIWTRLAPRPLAEDGRGGMPARPFSVRWQIYADERGRRVVRRGETTAAPAWGHSVHVEVDGLRADRDYWYRFKAGRHVSPMGRARTAPHRTSYGSGLTMAFASCAQYEHGYFTAYRRLAEERPDLILHLGDYQYEHRAGGYVIPGGSVRLHEGPETETLADYRQRHALYKTDPDLQAAHAAAPWLVVWDDHDLDNNWAGAVPERQGGPQARFRRRRRAAFRAYYENMPLRRRSVPRGADMQLYRRVRWGRLATFHMLDTRQYRSDQACGDGYRNCPQAADPARSIIGGEQERWLLRGLRHSRAQWDIIGQQVFFAQRDSDTGSAKITSQDAWDGYVTSRRRITQGWLDAGVRNPVVLTGDVHAHWAGDLKLDYDDPAAPAVGAELVTSSISTGGDGGDSDPATHPFLAANPHLRFYNNQRGYVITKIGRGLLSADFKVLARVTRPGARAYTRARFLVEDGIPGVRQAYLRPPDDRAAQAAAEEQA</sequence>
<reference evidence="4 5" key="1">
    <citation type="submission" date="2021-01" db="EMBL/GenBank/DDBJ databases">
        <title>Whole genome shotgun sequence of Planobispora siamensis NBRC 107568.</title>
        <authorList>
            <person name="Komaki H."/>
            <person name="Tamura T."/>
        </authorList>
    </citation>
    <scope>NUCLEOTIDE SEQUENCE [LARGE SCALE GENOMIC DNA]</scope>
    <source>
        <strain evidence="4 5">NBRC 107568</strain>
    </source>
</reference>
<gene>
    <name evidence="4" type="ORF">Psi01_49910</name>
</gene>
<accession>A0A8J3SGY8</accession>
<dbReference type="InterPro" id="IPR018946">
    <property type="entry name" value="PhoD-like_MPP"/>
</dbReference>
<feature type="domain" description="PhoD-like phosphatase metallophosphatase" evidence="2">
    <location>
        <begin position="163"/>
        <end position="500"/>
    </location>
</feature>
<dbReference type="Pfam" id="PF09423">
    <property type="entry name" value="PhoD"/>
    <property type="match status" value="1"/>
</dbReference>
<dbReference type="PANTHER" id="PTHR43606">
    <property type="entry name" value="PHOSPHATASE, PUTATIVE (AFU_ORTHOLOGUE AFUA_6G08710)-RELATED"/>
    <property type="match status" value="1"/>
</dbReference>
<dbReference type="EMBL" id="BOOJ01000040">
    <property type="protein sequence ID" value="GIH94361.1"/>
    <property type="molecule type" value="Genomic_DNA"/>
</dbReference>
<dbReference type="Proteomes" id="UP000619788">
    <property type="component" value="Unassembled WGS sequence"/>
</dbReference>
<dbReference type="CDD" id="cd07389">
    <property type="entry name" value="MPP_PhoD"/>
    <property type="match status" value="1"/>
</dbReference>
<dbReference type="InterPro" id="IPR038607">
    <property type="entry name" value="PhoD-like_sf"/>
</dbReference>